<protein>
    <submittedName>
        <fullName evidence="12">E3 ubiquitin-protein ligase rad18</fullName>
    </submittedName>
</protein>
<dbReference type="PANTHER" id="PTHR13763">
    <property type="entry name" value="BREAST CANCER TYPE 1 SUSCEPTIBILITY PROTEIN BRCA1"/>
    <property type="match status" value="1"/>
</dbReference>
<dbReference type="InterPro" id="IPR013083">
    <property type="entry name" value="Znf_RING/FYVE/PHD"/>
</dbReference>
<dbReference type="SUPFAM" id="SSF57850">
    <property type="entry name" value="RING/U-box"/>
    <property type="match status" value="1"/>
</dbReference>
<evidence type="ECO:0000259" key="11">
    <source>
        <dbReference type="PROSITE" id="PS50089"/>
    </source>
</evidence>
<keyword evidence="2" id="KW-0479">Metal-binding</keyword>
<dbReference type="EMBL" id="JAOAOG010000195">
    <property type="protein sequence ID" value="KAJ6241241.1"/>
    <property type="molecule type" value="Genomic_DNA"/>
</dbReference>
<proteinExistence type="predicted"/>
<sequence length="200" mass="23988">MSVLRKSDSLIEYLNEMKKIYECPLCFDTLQKPSILPCSHIYCNSCIRRSARFSKLCPLCRKPFVIRDLIISPKISKISDSVSKIRDFLENENPQCEDLNHLLNENRKRRMEFQVNEIEKRRNTQKMKNEKEKEKENKNEKENEKEKKDNKQKENKKEKEKNEKKTKQEKEKNQSVLKEKNSTNLKTKTHKSPLKTRQKN</sequence>
<evidence type="ECO:0000256" key="9">
    <source>
        <dbReference type="PROSITE-ProRule" id="PRU00175"/>
    </source>
</evidence>
<comment type="subcellular location">
    <subcellularLocation>
        <location evidence="1">Nucleus</location>
    </subcellularLocation>
</comment>
<evidence type="ECO:0000256" key="4">
    <source>
        <dbReference type="ARBA" id="ARBA00022763"/>
    </source>
</evidence>
<reference evidence="12" key="1">
    <citation type="submission" date="2022-08" db="EMBL/GenBank/DDBJ databases">
        <title>Novel sulfate-reducing endosymbionts in the free-living metamonad Anaeramoeba.</title>
        <authorList>
            <person name="Jerlstrom-Hultqvist J."/>
            <person name="Cepicka I."/>
            <person name="Gallot-Lavallee L."/>
            <person name="Salas-Leiva D."/>
            <person name="Curtis B.A."/>
            <person name="Zahonova K."/>
            <person name="Pipaliya S."/>
            <person name="Dacks J."/>
            <person name="Roger A.J."/>
        </authorList>
    </citation>
    <scope>NUCLEOTIDE SEQUENCE</scope>
    <source>
        <strain evidence="12">Schooner1</strain>
    </source>
</reference>
<organism evidence="12 13">
    <name type="scientific">Anaeramoeba flamelloides</name>
    <dbReference type="NCBI Taxonomy" id="1746091"/>
    <lineage>
        <taxon>Eukaryota</taxon>
        <taxon>Metamonada</taxon>
        <taxon>Anaeramoebidae</taxon>
        <taxon>Anaeramoeba</taxon>
    </lineage>
</organism>
<feature type="domain" description="RING-type" evidence="11">
    <location>
        <begin position="23"/>
        <end position="61"/>
    </location>
</feature>
<feature type="compositionally biased region" description="Basic residues" evidence="10">
    <location>
        <begin position="187"/>
        <end position="200"/>
    </location>
</feature>
<dbReference type="InterPro" id="IPR017907">
    <property type="entry name" value="Znf_RING_CS"/>
</dbReference>
<evidence type="ECO:0000256" key="10">
    <source>
        <dbReference type="SAM" id="MobiDB-lite"/>
    </source>
</evidence>
<keyword evidence="5 9" id="KW-0863">Zinc-finger</keyword>
<keyword evidence="6" id="KW-0862">Zinc</keyword>
<feature type="compositionally biased region" description="Basic and acidic residues" evidence="10">
    <location>
        <begin position="117"/>
        <end position="181"/>
    </location>
</feature>
<comment type="caution">
    <text evidence="12">The sequence shown here is derived from an EMBL/GenBank/DDBJ whole genome shotgun (WGS) entry which is preliminary data.</text>
</comment>
<keyword evidence="8" id="KW-0539">Nucleus</keyword>
<gene>
    <name evidence="12" type="ORF">M0813_23432</name>
</gene>
<dbReference type="PANTHER" id="PTHR13763:SF0">
    <property type="entry name" value="BREAST CANCER TYPE 1 SUSCEPTIBILITY PROTEIN"/>
    <property type="match status" value="1"/>
</dbReference>
<evidence type="ECO:0000256" key="8">
    <source>
        <dbReference type="ARBA" id="ARBA00023242"/>
    </source>
</evidence>
<accession>A0ABQ8Y8V7</accession>
<dbReference type="PROSITE" id="PS00518">
    <property type="entry name" value="ZF_RING_1"/>
    <property type="match status" value="1"/>
</dbReference>
<evidence type="ECO:0000256" key="6">
    <source>
        <dbReference type="ARBA" id="ARBA00022833"/>
    </source>
</evidence>
<dbReference type="InterPro" id="IPR031099">
    <property type="entry name" value="BRCA1-associated"/>
</dbReference>
<evidence type="ECO:0000256" key="2">
    <source>
        <dbReference type="ARBA" id="ARBA00022723"/>
    </source>
</evidence>
<keyword evidence="3" id="KW-0677">Repeat</keyword>
<evidence type="ECO:0000313" key="13">
    <source>
        <dbReference type="Proteomes" id="UP001150062"/>
    </source>
</evidence>
<evidence type="ECO:0000256" key="5">
    <source>
        <dbReference type="ARBA" id="ARBA00022771"/>
    </source>
</evidence>
<dbReference type="Proteomes" id="UP001150062">
    <property type="component" value="Unassembled WGS sequence"/>
</dbReference>
<evidence type="ECO:0000256" key="1">
    <source>
        <dbReference type="ARBA" id="ARBA00004123"/>
    </source>
</evidence>
<dbReference type="SMART" id="SM00184">
    <property type="entry name" value="RING"/>
    <property type="match status" value="1"/>
</dbReference>
<keyword evidence="7" id="KW-0234">DNA repair</keyword>
<dbReference type="InterPro" id="IPR001841">
    <property type="entry name" value="Znf_RING"/>
</dbReference>
<evidence type="ECO:0000256" key="7">
    <source>
        <dbReference type="ARBA" id="ARBA00023204"/>
    </source>
</evidence>
<keyword evidence="13" id="KW-1185">Reference proteome</keyword>
<dbReference type="Pfam" id="PF13923">
    <property type="entry name" value="zf-C3HC4_2"/>
    <property type="match status" value="1"/>
</dbReference>
<evidence type="ECO:0000313" key="12">
    <source>
        <dbReference type="EMBL" id="KAJ6241241.1"/>
    </source>
</evidence>
<evidence type="ECO:0000256" key="3">
    <source>
        <dbReference type="ARBA" id="ARBA00022737"/>
    </source>
</evidence>
<keyword evidence="4" id="KW-0227">DNA damage</keyword>
<name>A0ABQ8Y8V7_9EUKA</name>
<dbReference type="Gene3D" id="3.30.40.10">
    <property type="entry name" value="Zinc/RING finger domain, C3HC4 (zinc finger)"/>
    <property type="match status" value="1"/>
</dbReference>
<dbReference type="PROSITE" id="PS50089">
    <property type="entry name" value="ZF_RING_2"/>
    <property type="match status" value="1"/>
</dbReference>
<feature type="region of interest" description="Disordered" evidence="10">
    <location>
        <begin position="114"/>
        <end position="200"/>
    </location>
</feature>